<dbReference type="Proteomes" id="UP000267029">
    <property type="component" value="Unassembled WGS sequence"/>
</dbReference>
<organism evidence="4 5">
    <name type="scientific">Mesocestoides corti</name>
    <name type="common">Flatworm</name>
    <dbReference type="NCBI Taxonomy" id="53468"/>
    <lineage>
        <taxon>Eukaryota</taxon>
        <taxon>Metazoa</taxon>
        <taxon>Spiralia</taxon>
        <taxon>Lophotrochozoa</taxon>
        <taxon>Platyhelminthes</taxon>
        <taxon>Cestoda</taxon>
        <taxon>Eucestoda</taxon>
        <taxon>Cyclophyllidea</taxon>
        <taxon>Mesocestoididae</taxon>
        <taxon>Mesocestoides</taxon>
    </lineage>
</organism>
<dbReference type="InterPro" id="IPR025252">
    <property type="entry name" value="DUF4200"/>
</dbReference>
<feature type="domain" description="DUF4200" evidence="3">
    <location>
        <begin position="275"/>
        <end position="392"/>
    </location>
</feature>
<dbReference type="OrthoDB" id="10264063at2759"/>
<dbReference type="AlphaFoldDB" id="A0A0R3UP59"/>
<protein>
    <recommendedName>
        <fullName evidence="3">DUF4200 domain-containing protein</fullName>
    </recommendedName>
</protein>
<dbReference type="GO" id="GO:0005856">
    <property type="term" value="C:cytoskeleton"/>
    <property type="evidence" value="ECO:0007669"/>
    <property type="project" value="UniProtKB-ARBA"/>
</dbReference>
<dbReference type="InterPro" id="IPR051147">
    <property type="entry name" value="CFAP_domain-containing"/>
</dbReference>
<dbReference type="EMBL" id="UXSR01005783">
    <property type="protein sequence ID" value="VDD83620.1"/>
    <property type="molecule type" value="Genomic_DNA"/>
</dbReference>
<feature type="compositionally biased region" description="Basic and acidic residues" evidence="2">
    <location>
        <begin position="178"/>
        <end position="193"/>
    </location>
</feature>
<evidence type="ECO:0000256" key="2">
    <source>
        <dbReference type="SAM" id="MobiDB-lite"/>
    </source>
</evidence>
<gene>
    <name evidence="4" type="ORF">MCOS_LOCUS9623</name>
</gene>
<feature type="region of interest" description="Disordered" evidence="2">
    <location>
        <begin position="172"/>
        <end position="237"/>
    </location>
</feature>
<evidence type="ECO:0000313" key="4">
    <source>
        <dbReference type="EMBL" id="VDD83620.1"/>
    </source>
</evidence>
<dbReference type="PANTHER" id="PTHR21683:SF3">
    <property type="entry name" value="CILIA AND FLAGELLA ASSOCIATED PROTEIN 100"/>
    <property type="match status" value="1"/>
</dbReference>
<dbReference type="STRING" id="53468.A0A0R3UP59"/>
<keyword evidence="5" id="KW-1185">Reference proteome</keyword>
<dbReference type="PANTHER" id="PTHR21683">
    <property type="entry name" value="COILED-COIL DOMAIN-CONTAINING PROTEIN 42 LIKE-2-LIKE-RELATED"/>
    <property type="match status" value="1"/>
</dbReference>
<dbReference type="Pfam" id="PF13863">
    <property type="entry name" value="DUF4200"/>
    <property type="match status" value="1"/>
</dbReference>
<reference evidence="4 5" key="1">
    <citation type="submission" date="2018-10" db="EMBL/GenBank/DDBJ databases">
        <authorList>
            <consortium name="Pathogen Informatics"/>
        </authorList>
    </citation>
    <scope>NUCLEOTIDE SEQUENCE [LARGE SCALE GENOMIC DNA]</scope>
</reference>
<sequence length="540" mass="61768">MDGDDFEDGFLLTEKFGQLMEINDEFNSNVDANSEVKVDVKIRYPTRKPFMRYMEKLVAPKSTNDKPMLRKRPAPAYLVESWPTSNAFTMIKKERIKELRRQANDRRQAELARCLQPGCVAQKVPRELRQRFTAHNNLKELIYEENIKEIHQHGRLFGPAELTLQPRNKHNVPLLEQGKTDLDATKEARDQGAEKTGLSSGDSGTSKHSDSYSVESSQKDSYFEEPSPHEDKQVRPSFSSSIAAGAAGVIASSSSAGGPRSVEAPRENFDQTNAFLSDRRQICLVNLAIRTKEGEIARLNKMLKDEAAFLAKEEKELLIRHDEHDKYLKSICLRTAEAIKKADTETHKRTQITDKIKRTRYKLAHMNAECIKLEEEFIRLSTYKDFLDSVAKTIEESRAADQRLLDILQEQVHKLYTKIFGTDGGTRLDTLMMLKILESTIDDLSKSLAKYSRLQVLKAKKTVDEQNRFIARQRQKELEALAHDAKLKRAIESSKEPPRWHRGRRVITRSNPPEVDFQMGAVTQVETLVVEDSDADLFKY</sequence>
<feature type="compositionally biased region" description="Basic and acidic residues" evidence="2">
    <location>
        <begin position="217"/>
        <end position="234"/>
    </location>
</feature>
<evidence type="ECO:0000256" key="1">
    <source>
        <dbReference type="ARBA" id="ARBA00023054"/>
    </source>
</evidence>
<accession>A0A0R3UP59</accession>
<evidence type="ECO:0000313" key="5">
    <source>
        <dbReference type="Proteomes" id="UP000267029"/>
    </source>
</evidence>
<proteinExistence type="predicted"/>
<evidence type="ECO:0000259" key="3">
    <source>
        <dbReference type="Pfam" id="PF13863"/>
    </source>
</evidence>
<name>A0A0R3UP59_MESCO</name>
<keyword evidence="1" id="KW-0175">Coiled coil</keyword>